<dbReference type="OrthoDB" id="9802264at2"/>
<dbReference type="GO" id="GO:0016887">
    <property type="term" value="F:ATP hydrolysis activity"/>
    <property type="evidence" value="ECO:0007669"/>
    <property type="project" value="InterPro"/>
</dbReference>
<keyword evidence="3" id="KW-0547">Nucleotide-binding</keyword>
<sequence>MSVHSPMGIVIENGSLQFSDANSPLFSDLNLSFPEGSFSSVLGKSGCGKTSLLRLLAGLLPEDVHWSGSIQSGFEHNLSDSIAYMAQQDLLMPWLNVLENVCFSDRFSQKKLNKQQQAERKQQASRLLSRLGLEGQEDVYPRQLSGGMKQRVALARTLMQDKPVVLMDEPFSALDAVTRYRLQDLACEMLDGKTVVLITHDPQEALRLSDHIYLMQSQPVEIETVPVPSGVTPRLINAEMAELQQSIIEQLGGRDD</sequence>
<dbReference type="SUPFAM" id="SSF52540">
    <property type="entry name" value="P-loop containing nucleoside triphosphate hydrolases"/>
    <property type="match status" value="1"/>
</dbReference>
<dbReference type="InterPro" id="IPR017871">
    <property type="entry name" value="ABC_transporter-like_CS"/>
</dbReference>
<dbReference type="AlphaFoldDB" id="A0A511QSH8"/>
<name>A0A511QSH8_9VIBR</name>
<evidence type="ECO:0000256" key="4">
    <source>
        <dbReference type="ARBA" id="ARBA00022840"/>
    </source>
</evidence>
<evidence type="ECO:0000256" key="2">
    <source>
        <dbReference type="ARBA" id="ARBA00022448"/>
    </source>
</evidence>
<reference evidence="6 7" key="1">
    <citation type="submission" date="2019-07" db="EMBL/GenBank/DDBJ databases">
        <title>Whole genome shotgun sequence of Vibrio superstes NBRC 103154.</title>
        <authorList>
            <person name="Hosoyama A."/>
            <person name="Uohara A."/>
            <person name="Ohji S."/>
            <person name="Ichikawa N."/>
        </authorList>
    </citation>
    <scope>NUCLEOTIDE SEQUENCE [LARGE SCALE GENOMIC DNA]</scope>
    <source>
        <strain evidence="6 7">NBRC 103154</strain>
    </source>
</reference>
<evidence type="ECO:0000256" key="3">
    <source>
        <dbReference type="ARBA" id="ARBA00022741"/>
    </source>
</evidence>
<organism evidence="6 7">
    <name type="scientific">Vibrio superstes NBRC 103154</name>
    <dbReference type="NCBI Taxonomy" id="1219062"/>
    <lineage>
        <taxon>Bacteria</taxon>
        <taxon>Pseudomonadati</taxon>
        <taxon>Pseudomonadota</taxon>
        <taxon>Gammaproteobacteria</taxon>
        <taxon>Vibrionales</taxon>
        <taxon>Vibrionaceae</taxon>
        <taxon>Vibrio</taxon>
    </lineage>
</organism>
<dbReference type="InterPro" id="IPR027417">
    <property type="entry name" value="P-loop_NTPase"/>
</dbReference>
<evidence type="ECO:0000313" key="6">
    <source>
        <dbReference type="EMBL" id="GEM80305.1"/>
    </source>
</evidence>
<dbReference type="EMBL" id="BJXK01000010">
    <property type="protein sequence ID" value="GEM80305.1"/>
    <property type="molecule type" value="Genomic_DNA"/>
</dbReference>
<dbReference type="GO" id="GO:0005524">
    <property type="term" value="F:ATP binding"/>
    <property type="evidence" value="ECO:0007669"/>
    <property type="project" value="UniProtKB-KW"/>
</dbReference>
<evidence type="ECO:0000313" key="7">
    <source>
        <dbReference type="Proteomes" id="UP000321113"/>
    </source>
</evidence>
<dbReference type="SMART" id="SM00382">
    <property type="entry name" value="AAA"/>
    <property type="match status" value="1"/>
</dbReference>
<evidence type="ECO:0000259" key="5">
    <source>
        <dbReference type="PROSITE" id="PS50893"/>
    </source>
</evidence>
<accession>A0A511QSH8</accession>
<dbReference type="Proteomes" id="UP000321113">
    <property type="component" value="Unassembled WGS sequence"/>
</dbReference>
<dbReference type="PROSITE" id="PS00211">
    <property type="entry name" value="ABC_TRANSPORTER_1"/>
    <property type="match status" value="1"/>
</dbReference>
<dbReference type="PANTHER" id="PTHR42788">
    <property type="entry name" value="TAURINE IMPORT ATP-BINDING PROTEIN-RELATED"/>
    <property type="match status" value="1"/>
</dbReference>
<keyword evidence="2" id="KW-0813">Transport</keyword>
<evidence type="ECO:0000256" key="1">
    <source>
        <dbReference type="ARBA" id="ARBA00005417"/>
    </source>
</evidence>
<protein>
    <submittedName>
        <fullName evidence="6">Hydrogenase expression protein</fullName>
    </submittedName>
</protein>
<dbReference type="PANTHER" id="PTHR42788:SF13">
    <property type="entry name" value="ALIPHATIC SULFONATES IMPORT ATP-BINDING PROTEIN SSUB"/>
    <property type="match status" value="1"/>
</dbReference>
<comment type="caution">
    <text evidence="6">The sequence shown here is derived from an EMBL/GenBank/DDBJ whole genome shotgun (WGS) entry which is preliminary data.</text>
</comment>
<dbReference type="InterPro" id="IPR003593">
    <property type="entry name" value="AAA+_ATPase"/>
</dbReference>
<dbReference type="Pfam" id="PF00005">
    <property type="entry name" value="ABC_tran"/>
    <property type="match status" value="1"/>
</dbReference>
<dbReference type="InterPro" id="IPR003439">
    <property type="entry name" value="ABC_transporter-like_ATP-bd"/>
</dbReference>
<gene>
    <name evidence="6" type="ORF">VSU01S_25500</name>
</gene>
<comment type="similarity">
    <text evidence="1">Belongs to the ABC transporter superfamily.</text>
</comment>
<keyword evidence="4" id="KW-0067">ATP-binding</keyword>
<dbReference type="InterPro" id="IPR050166">
    <property type="entry name" value="ABC_transporter_ATP-bind"/>
</dbReference>
<dbReference type="RefSeq" id="WP_119009099.1">
    <property type="nucleotide sequence ID" value="NZ_BJXK01000010.1"/>
</dbReference>
<keyword evidence="7" id="KW-1185">Reference proteome</keyword>
<dbReference type="Gene3D" id="3.40.50.300">
    <property type="entry name" value="P-loop containing nucleotide triphosphate hydrolases"/>
    <property type="match status" value="1"/>
</dbReference>
<dbReference type="PROSITE" id="PS50893">
    <property type="entry name" value="ABC_TRANSPORTER_2"/>
    <property type="match status" value="1"/>
</dbReference>
<proteinExistence type="inferred from homology"/>
<feature type="domain" description="ABC transporter" evidence="5">
    <location>
        <begin position="11"/>
        <end position="242"/>
    </location>
</feature>